<feature type="transmembrane region" description="Helical" evidence="7">
    <location>
        <begin position="61"/>
        <end position="91"/>
    </location>
</feature>
<dbReference type="SUPFAM" id="SSF81345">
    <property type="entry name" value="ABC transporter involved in vitamin B12 uptake, BtuC"/>
    <property type="match status" value="1"/>
</dbReference>
<keyword evidence="3 6" id="KW-0812">Transmembrane</keyword>
<dbReference type="STRING" id="582672.SAMN05216360_10481"/>
<keyword evidence="5 7" id="KW-0472">Membrane</keyword>
<evidence type="ECO:0000256" key="6">
    <source>
        <dbReference type="RuleBase" id="RU003943"/>
    </source>
</evidence>
<dbReference type="GO" id="GO:0055085">
    <property type="term" value="P:transmembrane transport"/>
    <property type="evidence" value="ECO:0007669"/>
    <property type="project" value="InterPro"/>
</dbReference>
<evidence type="ECO:0000256" key="2">
    <source>
        <dbReference type="ARBA" id="ARBA00008034"/>
    </source>
</evidence>
<dbReference type="Pfam" id="PF00950">
    <property type="entry name" value="ABC-3"/>
    <property type="match status" value="1"/>
</dbReference>
<feature type="transmembrane region" description="Helical" evidence="7">
    <location>
        <begin position="229"/>
        <end position="249"/>
    </location>
</feature>
<comment type="subcellular location">
    <subcellularLocation>
        <location evidence="6">Cell membrane</location>
        <topology evidence="6">Multi-pass membrane protein</topology>
    </subcellularLocation>
    <subcellularLocation>
        <location evidence="1">Membrane</location>
        <topology evidence="1">Multi-pass membrane protein</topology>
    </subcellularLocation>
</comment>
<name>A0A1G9WRE1_9HYPH</name>
<proteinExistence type="inferred from homology"/>
<dbReference type="GO" id="GO:0010043">
    <property type="term" value="P:response to zinc ion"/>
    <property type="evidence" value="ECO:0007669"/>
    <property type="project" value="TreeGrafter"/>
</dbReference>
<feature type="transmembrane region" description="Helical" evidence="7">
    <location>
        <begin position="184"/>
        <end position="217"/>
    </location>
</feature>
<dbReference type="GO" id="GO:0043190">
    <property type="term" value="C:ATP-binding cassette (ABC) transporter complex"/>
    <property type="evidence" value="ECO:0007669"/>
    <property type="project" value="InterPro"/>
</dbReference>
<dbReference type="Gene3D" id="1.10.3470.10">
    <property type="entry name" value="ABC transporter involved in vitamin B12 uptake, BtuC"/>
    <property type="match status" value="1"/>
</dbReference>
<gene>
    <name evidence="8" type="ORF">SAMN05216360_10481</name>
</gene>
<sequence length="291" mass="30138">MIDPFGSLVAPFVEFGFMRRALAGCLALSVSAPPVGVFLTLRRMSLMSDAMSHAILPGAAVGFLVAGLSLPAMTLGGLVAGLAVALLAGAVTRATTVREDANLAAFYLISLAAGVLLVSLRGSQIDLMHFLFGSVLALDDAALWLLGGISTLTLVALAVIYRPLVMECVDPLFLRTVSRSGGPVHLAFLALVVINLVGGFQALGTLLAVGLMLLPAVAARFWARDLGRLIPVSMLIAALSSVSGLSLSYQFDLPSGPAIVLAAGALYLASMLAGPRGGLLRRLVRPRHLEA</sequence>
<evidence type="ECO:0000313" key="9">
    <source>
        <dbReference type="Proteomes" id="UP000198704"/>
    </source>
</evidence>
<comment type="similarity">
    <text evidence="2 6">Belongs to the ABC-3 integral membrane protein family.</text>
</comment>
<dbReference type="InterPro" id="IPR037294">
    <property type="entry name" value="ABC_BtuC-like"/>
</dbReference>
<evidence type="ECO:0000256" key="7">
    <source>
        <dbReference type="SAM" id="Phobius"/>
    </source>
</evidence>
<evidence type="ECO:0000313" key="8">
    <source>
        <dbReference type="EMBL" id="SDM86696.1"/>
    </source>
</evidence>
<dbReference type="Proteomes" id="UP000198704">
    <property type="component" value="Unassembled WGS sequence"/>
</dbReference>
<feature type="transmembrane region" description="Helical" evidence="7">
    <location>
        <begin position="103"/>
        <end position="120"/>
    </location>
</feature>
<evidence type="ECO:0000256" key="1">
    <source>
        <dbReference type="ARBA" id="ARBA00004141"/>
    </source>
</evidence>
<dbReference type="EMBL" id="FNHS01000004">
    <property type="protein sequence ID" value="SDM86696.1"/>
    <property type="molecule type" value="Genomic_DNA"/>
</dbReference>
<dbReference type="PANTHER" id="PTHR30477:SF13">
    <property type="entry name" value="IRON TRANSPORT SYSTEM MEMBRANE PROTEIN HI_0360-RELATED"/>
    <property type="match status" value="1"/>
</dbReference>
<dbReference type="AlphaFoldDB" id="A0A1G9WRE1"/>
<evidence type="ECO:0000256" key="3">
    <source>
        <dbReference type="ARBA" id="ARBA00022692"/>
    </source>
</evidence>
<evidence type="ECO:0000256" key="4">
    <source>
        <dbReference type="ARBA" id="ARBA00022989"/>
    </source>
</evidence>
<dbReference type="PANTHER" id="PTHR30477">
    <property type="entry name" value="ABC-TRANSPORTER METAL-BINDING PROTEIN"/>
    <property type="match status" value="1"/>
</dbReference>
<feature type="transmembrane region" description="Helical" evidence="7">
    <location>
        <begin position="20"/>
        <end position="41"/>
    </location>
</feature>
<keyword evidence="6" id="KW-0813">Transport</keyword>
<keyword evidence="9" id="KW-1185">Reference proteome</keyword>
<protein>
    <submittedName>
        <fullName evidence="8">Zinc/manganese transport system permease protein</fullName>
    </submittedName>
</protein>
<dbReference type="InterPro" id="IPR001626">
    <property type="entry name" value="ABC_TroCD"/>
</dbReference>
<keyword evidence="4 7" id="KW-1133">Transmembrane helix</keyword>
<accession>A0A1G9WRE1</accession>
<organism evidence="8 9">
    <name type="scientific">Methylobacterium phyllostachyos</name>
    <dbReference type="NCBI Taxonomy" id="582672"/>
    <lineage>
        <taxon>Bacteria</taxon>
        <taxon>Pseudomonadati</taxon>
        <taxon>Pseudomonadota</taxon>
        <taxon>Alphaproteobacteria</taxon>
        <taxon>Hyphomicrobiales</taxon>
        <taxon>Methylobacteriaceae</taxon>
        <taxon>Methylobacterium</taxon>
    </lineage>
</organism>
<reference evidence="9" key="1">
    <citation type="submission" date="2016-10" db="EMBL/GenBank/DDBJ databases">
        <authorList>
            <person name="Varghese N."/>
            <person name="Submissions S."/>
        </authorList>
    </citation>
    <scope>NUCLEOTIDE SEQUENCE [LARGE SCALE GENOMIC DNA]</scope>
    <source>
        <strain evidence="9">BL47</strain>
    </source>
</reference>
<feature type="transmembrane region" description="Helical" evidence="7">
    <location>
        <begin position="255"/>
        <end position="273"/>
    </location>
</feature>
<feature type="transmembrane region" description="Helical" evidence="7">
    <location>
        <begin position="141"/>
        <end position="164"/>
    </location>
</feature>
<evidence type="ECO:0000256" key="5">
    <source>
        <dbReference type="ARBA" id="ARBA00023136"/>
    </source>
</evidence>